<comment type="caution">
    <text evidence="3">The sequence shown here is derived from an EMBL/GenBank/DDBJ whole genome shotgun (WGS) entry which is preliminary data.</text>
</comment>
<evidence type="ECO:0000313" key="3">
    <source>
        <dbReference type="EMBL" id="HFM99266.1"/>
    </source>
</evidence>
<keyword evidence="2" id="KW-0812">Transmembrane</keyword>
<feature type="transmembrane region" description="Helical" evidence="2">
    <location>
        <begin position="128"/>
        <end position="149"/>
    </location>
</feature>
<feature type="region of interest" description="Disordered" evidence="1">
    <location>
        <begin position="157"/>
        <end position="207"/>
    </location>
</feature>
<organism evidence="3">
    <name type="scientific">Oscillatoriales cyanobacterium SpSt-418</name>
    <dbReference type="NCBI Taxonomy" id="2282169"/>
    <lineage>
        <taxon>Bacteria</taxon>
        <taxon>Bacillati</taxon>
        <taxon>Cyanobacteriota</taxon>
        <taxon>Cyanophyceae</taxon>
        <taxon>Oscillatoriophycideae</taxon>
        <taxon>Oscillatoriales</taxon>
    </lineage>
</organism>
<protein>
    <submittedName>
        <fullName evidence="3">Uncharacterized protein</fullName>
    </submittedName>
</protein>
<sequence>MSKGLQSRQQLNQLHEEEELLTPYESKDSHASGATSKIEKIVPKKEPHLSGWEFKIVRANKNLFRDPAIFRRLCEEEAQAGWILLEKFDDCRVRFKRPAAVREMLNPELLTFDPYRTHYGASNQSAKFWVPVAFLIATLLPAYLAYTLVVNTLQASRSNTPVSSPSPNTVAPANSLDLRTLPDLNKRRLSPDKQASPTPVTSDRDSY</sequence>
<accession>A0A7C3KF60</accession>
<evidence type="ECO:0000256" key="1">
    <source>
        <dbReference type="SAM" id="MobiDB-lite"/>
    </source>
</evidence>
<reference evidence="3" key="1">
    <citation type="journal article" date="2020" name="mSystems">
        <title>Genome- and Community-Level Interaction Insights into Carbon Utilization and Element Cycling Functions of Hydrothermarchaeota in Hydrothermal Sediment.</title>
        <authorList>
            <person name="Zhou Z."/>
            <person name="Liu Y."/>
            <person name="Xu W."/>
            <person name="Pan J."/>
            <person name="Luo Z.H."/>
            <person name="Li M."/>
        </authorList>
    </citation>
    <scope>NUCLEOTIDE SEQUENCE [LARGE SCALE GENOMIC DNA]</scope>
    <source>
        <strain evidence="3">SpSt-418</strain>
    </source>
</reference>
<name>A0A7C3KF60_9CYAN</name>
<feature type="compositionally biased region" description="Low complexity" evidence="1">
    <location>
        <begin position="158"/>
        <end position="175"/>
    </location>
</feature>
<dbReference type="AlphaFoldDB" id="A0A7C3KF60"/>
<keyword evidence="2" id="KW-0472">Membrane</keyword>
<keyword evidence="2" id="KW-1133">Transmembrane helix</keyword>
<feature type="region of interest" description="Disordered" evidence="1">
    <location>
        <begin position="1"/>
        <end position="40"/>
    </location>
</feature>
<gene>
    <name evidence="3" type="ORF">ENR64_16205</name>
</gene>
<proteinExistence type="predicted"/>
<dbReference type="EMBL" id="DSRU01000232">
    <property type="protein sequence ID" value="HFM99266.1"/>
    <property type="molecule type" value="Genomic_DNA"/>
</dbReference>
<evidence type="ECO:0000256" key="2">
    <source>
        <dbReference type="SAM" id="Phobius"/>
    </source>
</evidence>